<dbReference type="Pfam" id="PF07884">
    <property type="entry name" value="VKOR"/>
    <property type="match status" value="1"/>
</dbReference>
<evidence type="ECO:0000256" key="11">
    <source>
        <dbReference type="SAM" id="Phobius"/>
    </source>
</evidence>
<keyword evidence="9" id="KW-0676">Redox-active center</keyword>
<dbReference type="InterPro" id="IPR038354">
    <property type="entry name" value="VKOR_sf"/>
</dbReference>
<evidence type="ECO:0000256" key="9">
    <source>
        <dbReference type="ARBA" id="ARBA00023284"/>
    </source>
</evidence>
<keyword evidence="4" id="KW-0874">Quinone</keyword>
<evidence type="ECO:0000256" key="3">
    <source>
        <dbReference type="ARBA" id="ARBA00022692"/>
    </source>
</evidence>
<evidence type="ECO:0000256" key="4">
    <source>
        <dbReference type="ARBA" id="ARBA00022719"/>
    </source>
</evidence>
<dbReference type="HOGENOM" id="CLU_805174_0_0_1"/>
<evidence type="ECO:0000256" key="5">
    <source>
        <dbReference type="ARBA" id="ARBA00022989"/>
    </source>
</evidence>
<dbReference type="InParanoid" id="Q54V87"/>
<dbReference type="SUPFAM" id="SSF52833">
    <property type="entry name" value="Thioredoxin-like"/>
    <property type="match status" value="1"/>
</dbReference>
<feature type="domain" description="Vitamin K epoxide reductase" evidence="12">
    <location>
        <begin position="19"/>
        <end position="154"/>
    </location>
</feature>
<dbReference type="EMBL" id="AAFI02000037">
    <property type="protein sequence ID" value="EAL67077.1"/>
    <property type="molecule type" value="Genomic_DNA"/>
</dbReference>
<feature type="transmembrane region" description="Helical" evidence="11">
    <location>
        <begin position="22"/>
        <end position="45"/>
    </location>
</feature>
<dbReference type="KEGG" id="ddi:DDB_G0280551"/>
<evidence type="ECO:0000313" key="13">
    <source>
        <dbReference type="EMBL" id="EAL67077.1"/>
    </source>
</evidence>
<dbReference type="PANTHER" id="PTHR34573">
    <property type="entry name" value="VKC DOMAIN-CONTAINING PROTEIN"/>
    <property type="match status" value="1"/>
</dbReference>
<accession>Q54V87</accession>
<sequence length="345" mass="39051">MLYNNSALVTHFSMVTLNKRTLVQYMQIIGILGVINLLLSLYMAFGDIESGTCDINATLSCTSVIKSEYGKIFGVPVSYYGITWNLVLLYCIWRIYLEDKVPAFVTTIFIWCSIGIGFVFYFIAAELIIGKICPFCTLVHIINVALMYLVFQVYCQLKSPPPLFLVANSLKSFIVTVLLVHLMLILFVNGGNTNGGVGGGIIINGINKKITNESFSQCLTRMNMVMFGSSSCGACMNQKKLFMLPGKDETESPWHYIKFIECQDSDRNFKEECEKWGIKRYPTWHKFENDYKSSENKILETHSGVMGIAELSKMSGCQYPLKENNSNENENNDNDNEKDKIINRN</sequence>
<dbReference type="RefSeq" id="XP_641044.1">
    <property type="nucleotide sequence ID" value="XM_635952.1"/>
</dbReference>
<evidence type="ECO:0000313" key="14">
    <source>
        <dbReference type="Proteomes" id="UP000002195"/>
    </source>
</evidence>
<gene>
    <name evidence="13" type="ORF">DDB_G0280551</name>
</gene>
<keyword evidence="14" id="KW-1185">Reference proteome</keyword>
<dbReference type="VEuPathDB" id="AmoebaDB:DDB_G0280551"/>
<dbReference type="GO" id="GO:0048038">
    <property type="term" value="F:quinone binding"/>
    <property type="evidence" value="ECO:0007669"/>
    <property type="project" value="UniProtKB-KW"/>
</dbReference>
<protein>
    <recommendedName>
        <fullName evidence="12">Vitamin K epoxide reductase domain-containing protein</fullName>
    </recommendedName>
</protein>
<feature type="transmembrane region" description="Helical" evidence="11">
    <location>
        <begin position="129"/>
        <end position="151"/>
    </location>
</feature>
<evidence type="ECO:0000259" key="12">
    <source>
        <dbReference type="SMART" id="SM00756"/>
    </source>
</evidence>
<evidence type="ECO:0000256" key="7">
    <source>
        <dbReference type="ARBA" id="ARBA00023136"/>
    </source>
</evidence>
<comment type="similarity">
    <text evidence="2">Belongs to the VKOR family.</text>
</comment>
<dbReference type="Proteomes" id="UP000002195">
    <property type="component" value="Unassembled WGS sequence"/>
</dbReference>
<evidence type="ECO:0000256" key="1">
    <source>
        <dbReference type="ARBA" id="ARBA00004141"/>
    </source>
</evidence>
<dbReference type="InterPro" id="IPR036249">
    <property type="entry name" value="Thioredoxin-like_sf"/>
</dbReference>
<proteinExistence type="inferred from homology"/>
<dbReference type="Gene3D" id="1.20.1440.130">
    <property type="entry name" value="VKOR domain"/>
    <property type="match status" value="1"/>
</dbReference>
<keyword evidence="6" id="KW-0560">Oxidoreductase</keyword>
<comment type="subcellular location">
    <subcellularLocation>
        <location evidence="1">Membrane</location>
        <topology evidence="1">Multi-pass membrane protein</topology>
    </subcellularLocation>
</comment>
<dbReference type="eggNOG" id="ENOG502QZRM">
    <property type="taxonomic scope" value="Eukaryota"/>
</dbReference>
<feature type="region of interest" description="Disordered" evidence="10">
    <location>
        <begin position="322"/>
        <end position="345"/>
    </location>
</feature>
<dbReference type="PANTHER" id="PTHR34573:SF1">
    <property type="entry name" value="VITAMIN K EPOXIDE REDUCTASE DOMAIN-CONTAINING PROTEIN"/>
    <property type="match status" value="1"/>
</dbReference>
<dbReference type="GO" id="GO:0003955">
    <property type="term" value="F:NAD(P)H dehydrogenase (quinone) activity"/>
    <property type="evidence" value="ECO:0000318"/>
    <property type="project" value="GO_Central"/>
</dbReference>
<evidence type="ECO:0000256" key="8">
    <source>
        <dbReference type="ARBA" id="ARBA00023157"/>
    </source>
</evidence>
<dbReference type="OMA" id="WRIYLED"/>
<dbReference type="CDD" id="cd12918">
    <property type="entry name" value="VKOR_arc"/>
    <property type="match status" value="1"/>
</dbReference>
<keyword evidence="7 11" id="KW-0472">Membrane</keyword>
<feature type="transmembrane region" description="Helical" evidence="11">
    <location>
        <begin position="103"/>
        <end position="123"/>
    </location>
</feature>
<dbReference type="SMART" id="SM00756">
    <property type="entry name" value="VKc"/>
    <property type="match status" value="1"/>
</dbReference>
<evidence type="ECO:0000256" key="6">
    <source>
        <dbReference type="ARBA" id="ARBA00023002"/>
    </source>
</evidence>
<comment type="caution">
    <text evidence="13">The sequence shown here is derived from an EMBL/GenBank/DDBJ whole genome shotgun (WGS) entry which is preliminary data.</text>
</comment>
<keyword evidence="8" id="KW-1015">Disulfide bond</keyword>
<dbReference type="dictyBase" id="DDB_G0280551"/>
<dbReference type="AlphaFoldDB" id="Q54V87"/>
<dbReference type="GO" id="GO:0016020">
    <property type="term" value="C:membrane"/>
    <property type="evidence" value="ECO:0007669"/>
    <property type="project" value="UniProtKB-SubCell"/>
</dbReference>
<feature type="compositionally biased region" description="Basic and acidic residues" evidence="10">
    <location>
        <begin position="335"/>
        <end position="345"/>
    </location>
</feature>
<keyword evidence="3 11" id="KW-0812">Transmembrane</keyword>
<organism evidence="13 14">
    <name type="scientific">Dictyostelium discoideum</name>
    <name type="common">Social amoeba</name>
    <dbReference type="NCBI Taxonomy" id="44689"/>
    <lineage>
        <taxon>Eukaryota</taxon>
        <taxon>Amoebozoa</taxon>
        <taxon>Evosea</taxon>
        <taxon>Eumycetozoa</taxon>
        <taxon>Dictyostelia</taxon>
        <taxon>Dictyosteliales</taxon>
        <taxon>Dictyosteliaceae</taxon>
        <taxon>Dictyostelium</taxon>
    </lineage>
</organism>
<dbReference type="PaxDb" id="44689-DDB0206036"/>
<evidence type="ECO:0000256" key="2">
    <source>
        <dbReference type="ARBA" id="ARBA00006214"/>
    </source>
</evidence>
<feature type="transmembrane region" description="Helical" evidence="11">
    <location>
        <begin position="77"/>
        <end position="96"/>
    </location>
</feature>
<dbReference type="Gene3D" id="3.40.30.10">
    <property type="entry name" value="Glutaredoxin"/>
    <property type="match status" value="1"/>
</dbReference>
<feature type="transmembrane region" description="Helical" evidence="11">
    <location>
        <begin position="163"/>
        <end position="188"/>
    </location>
</feature>
<name>Q54V87_DICDI</name>
<reference evidence="13 14" key="1">
    <citation type="journal article" date="2005" name="Nature">
        <title>The genome of the social amoeba Dictyostelium discoideum.</title>
        <authorList>
            <consortium name="The Dictyostelium discoideum Sequencing Consortium"/>
            <person name="Eichinger L."/>
            <person name="Pachebat J.A."/>
            <person name="Glockner G."/>
            <person name="Rajandream M.A."/>
            <person name="Sucgang R."/>
            <person name="Berriman M."/>
            <person name="Song J."/>
            <person name="Olsen R."/>
            <person name="Szafranski K."/>
            <person name="Xu Q."/>
            <person name="Tunggal B."/>
            <person name="Kummerfeld S."/>
            <person name="Madera M."/>
            <person name="Konfortov B.A."/>
            <person name="Rivero F."/>
            <person name="Bankier A.T."/>
            <person name="Lehmann R."/>
            <person name="Hamlin N."/>
            <person name="Davies R."/>
            <person name="Gaudet P."/>
            <person name="Fey P."/>
            <person name="Pilcher K."/>
            <person name="Chen G."/>
            <person name="Saunders D."/>
            <person name="Sodergren E."/>
            <person name="Davis P."/>
            <person name="Kerhornou A."/>
            <person name="Nie X."/>
            <person name="Hall N."/>
            <person name="Anjard C."/>
            <person name="Hemphill L."/>
            <person name="Bason N."/>
            <person name="Farbrother P."/>
            <person name="Desany B."/>
            <person name="Just E."/>
            <person name="Morio T."/>
            <person name="Rost R."/>
            <person name="Churcher C."/>
            <person name="Cooper J."/>
            <person name="Haydock S."/>
            <person name="van Driessche N."/>
            <person name="Cronin A."/>
            <person name="Goodhead I."/>
            <person name="Muzny D."/>
            <person name="Mourier T."/>
            <person name="Pain A."/>
            <person name="Lu M."/>
            <person name="Harper D."/>
            <person name="Lindsay R."/>
            <person name="Hauser H."/>
            <person name="James K."/>
            <person name="Quiles M."/>
            <person name="Madan Babu M."/>
            <person name="Saito T."/>
            <person name="Buchrieser C."/>
            <person name="Wardroper A."/>
            <person name="Felder M."/>
            <person name="Thangavelu M."/>
            <person name="Johnson D."/>
            <person name="Knights A."/>
            <person name="Loulseged H."/>
            <person name="Mungall K."/>
            <person name="Oliver K."/>
            <person name="Price C."/>
            <person name="Quail M.A."/>
            <person name="Urushihara H."/>
            <person name="Hernandez J."/>
            <person name="Rabbinowitsch E."/>
            <person name="Steffen D."/>
            <person name="Sanders M."/>
            <person name="Ma J."/>
            <person name="Kohara Y."/>
            <person name="Sharp S."/>
            <person name="Simmonds M."/>
            <person name="Spiegler S."/>
            <person name="Tivey A."/>
            <person name="Sugano S."/>
            <person name="White B."/>
            <person name="Walker D."/>
            <person name="Woodward J."/>
            <person name="Winckler T."/>
            <person name="Tanaka Y."/>
            <person name="Shaulsky G."/>
            <person name="Schleicher M."/>
            <person name="Weinstock G."/>
            <person name="Rosenthal A."/>
            <person name="Cox E.C."/>
            <person name="Chisholm R.L."/>
            <person name="Gibbs R."/>
            <person name="Loomis W.F."/>
            <person name="Platzer M."/>
            <person name="Kay R.R."/>
            <person name="Williams J."/>
            <person name="Dear P.H."/>
            <person name="Noegel A.A."/>
            <person name="Barrell B."/>
            <person name="Kuspa A."/>
        </authorList>
    </citation>
    <scope>NUCLEOTIDE SEQUENCE [LARGE SCALE GENOMIC DNA]</scope>
    <source>
        <strain evidence="13 14">AX4</strain>
    </source>
</reference>
<dbReference type="GeneID" id="8622602"/>
<evidence type="ECO:0000256" key="10">
    <source>
        <dbReference type="SAM" id="MobiDB-lite"/>
    </source>
</evidence>
<dbReference type="InterPro" id="IPR012932">
    <property type="entry name" value="VKOR"/>
</dbReference>
<keyword evidence="5 11" id="KW-1133">Transmembrane helix</keyword>